<keyword evidence="4" id="KW-0812">Transmembrane</keyword>
<feature type="compositionally biased region" description="Polar residues" evidence="10">
    <location>
        <begin position="40"/>
        <end position="54"/>
    </location>
</feature>
<keyword evidence="12" id="KW-1185">Reference proteome</keyword>
<gene>
    <name evidence="11" type="ORF">EV356DRAFT_514879</name>
</gene>
<keyword evidence="6" id="KW-1133">Transmembrane helix</keyword>
<dbReference type="Proteomes" id="UP000800092">
    <property type="component" value="Unassembled WGS sequence"/>
</dbReference>
<accession>A0A6A6HA99</accession>
<evidence type="ECO:0000313" key="12">
    <source>
        <dbReference type="Proteomes" id="UP000800092"/>
    </source>
</evidence>
<dbReference type="Pfam" id="PF12597">
    <property type="entry name" value="Cox20"/>
    <property type="match status" value="1"/>
</dbReference>
<evidence type="ECO:0000256" key="7">
    <source>
        <dbReference type="ARBA" id="ARBA00023128"/>
    </source>
</evidence>
<evidence type="ECO:0000256" key="2">
    <source>
        <dbReference type="ARBA" id="ARBA00009575"/>
    </source>
</evidence>
<protein>
    <recommendedName>
        <fullName evidence="3 9">Cytochrome c oxidase assembly protein COX20, mitochondrial</fullName>
    </recommendedName>
</protein>
<reference evidence="11" key="1">
    <citation type="journal article" date="2020" name="Stud. Mycol.">
        <title>101 Dothideomycetes genomes: a test case for predicting lifestyles and emergence of pathogens.</title>
        <authorList>
            <person name="Haridas S."/>
            <person name="Albert R."/>
            <person name="Binder M."/>
            <person name="Bloem J."/>
            <person name="Labutti K."/>
            <person name="Salamov A."/>
            <person name="Andreopoulos B."/>
            <person name="Baker S."/>
            <person name="Barry K."/>
            <person name="Bills G."/>
            <person name="Bluhm B."/>
            <person name="Cannon C."/>
            <person name="Castanera R."/>
            <person name="Culley D."/>
            <person name="Daum C."/>
            <person name="Ezra D."/>
            <person name="Gonzalez J."/>
            <person name="Henrissat B."/>
            <person name="Kuo A."/>
            <person name="Liang C."/>
            <person name="Lipzen A."/>
            <person name="Lutzoni F."/>
            <person name="Magnuson J."/>
            <person name="Mondo S."/>
            <person name="Nolan M."/>
            <person name="Ohm R."/>
            <person name="Pangilinan J."/>
            <person name="Park H.-J."/>
            <person name="Ramirez L."/>
            <person name="Alfaro M."/>
            <person name="Sun H."/>
            <person name="Tritt A."/>
            <person name="Yoshinaga Y."/>
            <person name="Zwiers L.-H."/>
            <person name="Turgeon B."/>
            <person name="Goodwin S."/>
            <person name="Spatafora J."/>
            <person name="Crous P."/>
            <person name="Grigoriev I."/>
        </authorList>
    </citation>
    <scope>NUCLEOTIDE SEQUENCE</scope>
    <source>
        <strain evidence="11">Tuck. ex Michener</strain>
    </source>
</reference>
<comment type="similarity">
    <text evidence="2 9">Belongs to the COX20 family.</text>
</comment>
<feature type="compositionally biased region" description="Basic and acidic residues" evidence="10">
    <location>
        <begin position="151"/>
        <end position="181"/>
    </location>
</feature>
<dbReference type="GO" id="GO:0033617">
    <property type="term" value="P:mitochondrial respiratory chain complex IV assembly"/>
    <property type="evidence" value="ECO:0007669"/>
    <property type="project" value="InterPro"/>
</dbReference>
<comment type="function">
    <text evidence="9">Involved in the assembly of the cytochrome c oxidase complex.</text>
</comment>
<sequence>MADDTREASMATPIGTKSHDQDAGEAGKGTKDIGPIRRPQSANVMPGGTQNTAGGQVKPVSAVDAAKTIKLEDFREIHKKPCVRDTFLTSIPSSLAIGAVWAVLGAPVKKATNWAAGAFCAISFFSYEYCQFRRGMEKDGMRRAVQVMDEKRADREAKMKAAREERRKAKEEADRQEEERKKSWRPWNGWKFW</sequence>
<dbReference type="PANTHER" id="PTHR31586">
    <property type="entry name" value="CYTOCHROME C OXIDASE PROTEIN 20"/>
    <property type="match status" value="1"/>
</dbReference>
<evidence type="ECO:0000256" key="8">
    <source>
        <dbReference type="ARBA" id="ARBA00023136"/>
    </source>
</evidence>
<evidence type="ECO:0000256" key="6">
    <source>
        <dbReference type="ARBA" id="ARBA00022989"/>
    </source>
</evidence>
<keyword evidence="8 9" id="KW-0472">Membrane</keyword>
<feature type="region of interest" description="Disordered" evidence="10">
    <location>
        <begin position="151"/>
        <end position="193"/>
    </location>
</feature>
<feature type="region of interest" description="Disordered" evidence="10">
    <location>
        <begin position="1"/>
        <end position="58"/>
    </location>
</feature>
<name>A0A6A6HA99_VIRVR</name>
<keyword evidence="5 9" id="KW-0999">Mitochondrion inner membrane</keyword>
<evidence type="ECO:0000256" key="5">
    <source>
        <dbReference type="ARBA" id="ARBA00022792"/>
    </source>
</evidence>
<dbReference type="EMBL" id="ML991796">
    <property type="protein sequence ID" value="KAF2234741.1"/>
    <property type="molecule type" value="Genomic_DNA"/>
</dbReference>
<evidence type="ECO:0000256" key="1">
    <source>
        <dbReference type="ARBA" id="ARBA00004273"/>
    </source>
</evidence>
<evidence type="ECO:0000313" key="11">
    <source>
        <dbReference type="EMBL" id="KAF2234741.1"/>
    </source>
</evidence>
<evidence type="ECO:0000256" key="10">
    <source>
        <dbReference type="SAM" id="MobiDB-lite"/>
    </source>
</evidence>
<dbReference type="PANTHER" id="PTHR31586:SF1">
    <property type="entry name" value="CYTOCHROME C OXIDASE ASSEMBLY PROTEIN COX20, MITOCHONDRIAL"/>
    <property type="match status" value="1"/>
</dbReference>
<evidence type="ECO:0000256" key="9">
    <source>
        <dbReference type="PIRNR" id="PIRNR007871"/>
    </source>
</evidence>
<dbReference type="PIRSF" id="PIRSF007871">
    <property type="entry name" value="Cox20"/>
    <property type="match status" value="1"/>
</dbReference>
<dbReference type="OrthoDB" id="14603at2759"/>
<evidence type="ECO:0000256" key="3">
    <source>
        <dbReference type="ARBA" id="ARBA00017689"/>
    </source>
</evidence>
<proteinExistence type="inferred from homology"/>
<dbReference type="AlphaFoldDB" id="A0A6A6HA99"/>
<organism evidence="11 12">
    <name type="scientific">Viridothelium virens</name>
    <name type="common">Speckled blister lichen</name>
    <name type="synonym">Trypethelium virens</name>
    <dbReference type="NCBI Taxonomy" id="1048519"/>
    <lineage>
        <taxon>Eukaryota</taxon>
        <taxon>Fungi</taxon>
        <taxon>Dikarya</taxon>
        <taxon>Ascomycota</taxon>
        <taxon>Pezizomycotina</taxon>
        <taxon>Dothideomycetes</taxon>
        <taxon>Dothideomycetes incertae sedis</taxon>
        <taxon>Trypetheliales</taxon>
        <taxon>Trypetheliaceae</taxon>
        <taxon>Viridothelium</taxon>
    </lineage>
</organism>
<comment type="subcellular location">
    <subcellularLocation>
        <location evidence="1 9">Mitochondrion inner membrane</location>
    </subcellularLocation>
</comment>
<dbReference type="GO" id="GO:0005743">
    <property type="term" value="C:mitochondrial inner membrane"/>
    <property type="evidence" value="ECO:0007669"/>
    <property type="project" value="UniProtKB-SubCell"/>
</dbReference>
<dbReference type="InterPro" id="IPR022533">
    <property type="entry name" value="Cox20"/>
</dbReference>
<evidence type="ECO:0000256" key="4">
    <source>
        <dbReference type="ARBA" id="ARBA00022692"/>
    </source>
</evidence>
<keyword evidence="7 9" id="KW-0496">Mitochondrion</keyword>